<dbReference type="Proteomes" id="UP000321501">
    <property type="component" value="Chromosome"/>
</dbReference>
<accession>A0A510KGF1</accession>
<organism evidence="1 2">
    <name type="scientific">Leptotrichia wadei</name>
    <dbReference type="NCBI Taxonomy" id="157687"/>
    <lineage>
        <taxon>Bacteria</taxon>
        <taxon>Fusobacteriati</taxon>
        <taxon>Fusobacteriota</taxon>
        <taxon>Fusobacteriia</taxon>
        <taxon>Fusobacteriales</taxon>
        <taxon>Leptotrichiaceae</taxon>
        <taxon>Leptotrichia</taxon>
    </lineage>
</organism>
<name>A0A510KGF1_9FUSO</name>
<sequence>MGSQRNSFNYKKELVAKGFRFIKGRIPEKAVLEKIYNYSEKERKDDFMQ</sequence>
<dbReference type="RefSeq" id="WP_172617786.1">
    <property type="nucleotide sequence ID" value="NZ_AP019835.1"/>
</dbReference>
<dbReference type="EMBL" id="AP019835">
    <property type="protein sequence ID" value="BBM50287.1"/>
    <property type="molecule type" value="Genomic_DNA"/>
</dbReference>
<reference evidence="1 2" key="1">
    <citation type="submission" date="2019-07" db="EMBL/GenBank/DDBJ databases">
        <title>Complete Genome Sequence of Leptotrichia wadei Strain JMUB3934.</title>
        <authorList>
            <person name="Watanabe S."/>
            <person name="Cui L."/>
        </authorList>
    </citation>
    <scope>NUCLEOTIDE SEQUENCE [LARGE SCALE GENOMIC DNA]</scope>
    <source>
        <strain evidence="1 2">JMUB3934</strain>
    </source>
</reference>
<dbReference type="AlphaFoldDB" id="A0A510KGF1"/>
<evidence type="ECO:0000313" key="2">
    <source>
        <dbReference type="Proteomes" id="UP000321501"/>
    </source>
</evidence>
<evidence type="ECO:0000313" key="1">
    <source>
        <dbReference type="EMBL" id="BBM50287.1"/>
    </source>
</evidence>
<proteinExistence type="predicted"/>
<protein>
    <submittedName>
        <fullName evidence="1">Uncharacterized protein</fullName>
    </submittedName>
</protein>
<gene>
    <name evidence="1" type="ORF">JMUB3934_1585</name>
</gene>